<protein>
    <recommendedName>
        <fullName evidence="5">DUF4355 domain-containing protein</fullName>
    </recommendedName>
</protein>
<evidence type="ECO:0000313" key="4">
    <source>
        <dbReference type="Proteomes" id="UP000070092"/>
    </source>
</evidence>
<dbReference type="PATRIC" id="fig|1681.53.peg.2149"/>
<evidence type="ECO:0000256" key="1">
    <source>
        <dbReference type="SAM" id="Coils"/>
    </source>
</evidence>
<accession>A0A133KJL6</accession>
<feature type="region of interest" description="Disordered" evidence="2">
    <location>
        <begin position="160"/>
        <end position="200"/>
    </location>
</feature>
<feature type="coiled-coil region" evidence="1">
    <location>
        <begin position="91"/>
        <end position="125"/>
    </location>
</feature>
<comment type="caution">
    <text evidence="3">The sequence shown here is derived from an EMBL/GenBank/DDBJ whole genome shotgun (WGS) entry which is preliminary data.</text>
</comment>
<evidence type="ECO:0000256" key="2">
    <source>
        <dbReference type="SAM" id="MobiDB-lite"/>
    </source>
</evidence>
<dbReference type="Proteomes" id="UP000070092">
    <property type="component" value="Unassembled WGS sequence"/>
</dbReference>
<reference evidence="3 4" key="1">
    <citation type="submission" date="2016-01" db="EMBL/GenBank/DDBJ databases">
        <authorList>
            <person name="Oliw E.H."/>
        </authorList>
    </citation>
    <scope>NUCLEOTIDE SEQUENCE [LARGE SCALE GENOMIC DNA]</scope>
    <source>
        <strain evidence="3 4">MJR8628B</strain>
    </source>
</reference>
<gene>
    <name evidence="3" type="ORF">HMPREF3196_02208</name>
</gene>
<dbReference type="AlphaFoldDB" id="A0A133KJL6"/>
<organism evidence="3 4">
    <name type="scientific">Bifidobacterium bifidum</name>
    <dbReference type="NCBI Taxonomy" id="1681"/>
    <lineage>
        <taxon>Bacteria</taxon>
        <taxon>Bacillati</taxon>
        <taxon>Actinomycetota</taxon>
        <taxon>Actinomycetes</taxon>
        <taxon>Bifidobacteriales</taxon>
        <taxon>Bifidobacteriaceae</taxon>
        <taxon>Bifidobacterium</taxon>
    </lineage>
</organism>
<evidence type="ECO:0000313" key="3">
    <source>
        <dbReference type="EMBL" id="KWZ79781.1"/>
    </source>
</evidence>
<dbReference type="EMBL" id="LRPO01000062">
    <property type="protein sequence ID" value="KWZ79781.1"/>
    <property type="molecule type" value="Genomic_DNA"/>
</dbReference>
<keyword evidence="1" id="KW-0175">Coiled coil</keyword>
<sequence>MVAFSYARRPGGKETIMADDTEDQGKEPDTDAAGNEPNQPTGDSGQKPPWERDGEEFSPEKAWNLIRNLRADNAKLKESDDAKAVKLREIEDANLSEKEKADRDLKEAREQLDAIRTQKAWAEAMAEHQCLTKEDFDLIGAGSPQEVREKAAKLAARLDAQAVSKTDSNHINPLLRADPTGGTDPTSKKTDDWMRSALAR</sequence>
<evidence type="ECO:0008006" key="5">
    <source>
        <dbReference type="Google" id="ProtNLM"/>
    </source>
</evidence>
<proteinExistence type="predicted"/>
<feature type="region of interest" description="Disordered" evidence="2">
    <location>
        <begin position="1"/>
        <end position="61"/>
    </location>
</feature>
<name>A0A133KJL6_BIFBI</name>